<organism evidence="1 2">
    <name type="scientific">Stylonychia lemnae</name>
    <name type="common">Ciliate</name>
    <dbReference type="NCBI Taxonomy" id="5949"/>
    <lineage>
        <taxon>Eukaryota</taxon>
        <taxon>Sar</taxon>
        <taxon>Alveolata</taxon>
        <taxon>Ciliophora</taxon>
        <taxon>Intramacronucleata</taxon>
        <taxon>Spirotrichea</taxon>
        <taxon>Stichotrichia</taxon>
        <taxon>Sporadotrichida</taxon>
        <taxon>Oxytrichidae</taxon>
        <taxon>Stylonychinae</taxon>
        <taxon>Stylonychia</taxon>
    </lineage>
</organism>
<evidence type="ECO:0000313" key="1">
    <source>
        <dbReference type="EMBL" id="CDW89393.1"/>
    </source>
</evidence>
<name>A0A078B764_STYLE</name>
<protein>
    <submittedName>
        <fullName evidence="1">Uncharacterized protein</fullName>
    </submittedName>
</protein>
<gene>
    <name evidence="1" type="primary">Contig7784.g8295</name>
    <name evidence="1" type="ORF">STYLEM_18526</name>
</gene>
<dbReference type="InParanoid" id="A0A078B764"/>
<proteinExistence type="predicted"/>
<dbReference type="EMBL" id="CCKQ01017499">
    <property type="protein sequence ID" value="CDW89393.1"/>
    <property type="molecule type" value="Genomic_DNA"/>
</dbReference>
<dbReference type="AlphaFoldDB" id="A0A078B764"/>
<dbReference type="Proteomes" id="UP000039865">
    <property type="component" value="Unassembled WGS sequence"/>
</dbReference>
<accession>A0A078B764</accession>
<reference evidence="1 2" key="1">
    <citation type="submission" date="2014-06" db="EMBL/GenBank/DDBJ databases">
        <authorList>
            <person name="Swart Estienne"/>
        </authorList>
    </citation>
    <scope>NUCLEOTIDE SEQUENCE [LARGE SCALE GENOMIC DNA]</scope>
    <source>
        <strain evidence="1 2">130c</strain>
    </source>
</reference>
<keyword evidence="2" id="KW-1185">Reference proteome</keyword>
<evidence type="ECO:0000313" key="2">
    <source>
        <dbReference type="Proteomes" id="UP000039865"/>
    </source>
</evidence>
<sequence>MAHFLKGQFKAFYKVGPSECVRDVIRFRKFKETSLQYELTRRDMETYLGRFLRYENASISLFPVDENQPRLGGKVRVKVLAMDWRTFTPSYKTLHGIYSDDFITFGEFKKDAGDPFHDEALLLKVVDDQDKSIVADRVTFRFEGNGLHFKREVNGELLDTEIHHDVPETKLTPVIDQTWSETLFYGVGNKNM</sequence>
<dbReference type="OrthoDB" id="10467323at2759"/>